<dbReference type="OrthoDB" id="9154909at2"/>
<reference evidence="2 3" key="1">
    <citation type="submission" date="2019-04" db="EMBL/GenBank/DDBJ databases">
        <title>Crenobacter sp. nov.</title>
        <authorList>
            <person name="Shi S."/>
        </authorList>
    </citation>
    <scope>NUCLEOTIDE SEQUENCE [LARGE SCALE GENOMIC DNA]</scope>
    <source>
        <strain evidence="2 3">GY 70310</strain>
    </source>
</reference>
<comment type="caution">
    <text evidence="2">The sequence shown here is derived from an EMBL/GenBank/DDBJ whole genome shotgun (WGS) entry which is preliminary data.</text>
</comment>
<dbReference type="Proteomes" id="UP000308891">
    <property type="component" value="Unassembled WGS sequence"/>
</dbReference>
<name>A0A4T0UP44_9NEIS</name>
<dbReference type="RefSeq" id="WP_136554571.1">
    <property type="nucleotide sequence ID" value="NZ_STGJ01000014.1"/>
</dbReference>
<sequence>MQQNSQKRPMIIRAIITASLLFAGIAQAEPSGLTKALLKVLPEDALSKQPVPNIPEGAVRTTNPLIVEPLGQFKDIALMVYRQNPNKPEVVSDDFIRGVASNEDAKKYASGEKIIAYLPTVKILPCAQGCSGEDYEEAANAFKNQFNTFANPKHESNKNFKPRGEFVVQVSTYKRRSFLERRLPLGEDAFGVSFALEGKLVTLTMGSGNEGTVDEVAQSLASKLMFDLIQTVGLGIRPWFVQPAKEVQSETAKVVVTALDGVSTGLSKLGYAMGGEYVAPLGPEHSALLPAMDGILPNEVLPVDKKTDSLAFGYF</sequence>
<gene>
    <name evidence="2" type="ORF">E5K04_12430</name>
</gene>
<organism evidence="2 3">
    <name type="scientific">Crenobacter intestini</name>
    <dbReference type="NCBI Taxonomy" id="2563443"/>
    <lineage>
        <taxon>Bacteria</taxon>
        <taxon>Pseudomonadati</taxon>
        <taxon>Pseudomonadota</taxon>
        <taxon>Betaproteobacteria</taxon>
        <taxon>Neisseriales</taxon>
        <taxon>Neisseriaceae</taxon>
        <taxon>Crenobacter</taxon>
    </lineage>
</organism>
<proteinExistence type="predicted"/>
<feature type="chain" id="PRO_5020353922" evidence="1">
    <location>
        <begin position="29"/>
        <end position="315"/>
    </location>
</feature>
<evidence type="ECO:0000313" key="2">
    <source>
        <dbReference type="EMBL" id="TIC80306.1"/>
    </source>
</evidence>
<dbReference type="EMBL" id="STGJ01000014">
    <property type="protein sequence ID" value="TIC80306.1"/>
    <property type="molecule type" value="Genomic_DNA"/>
</dbReference>
<evidence type="ECO:0000256" key="1">
    <source>
        <dbReference type="SAM" id="SignalP"/>
    </source>
</evidence>
<evidence type="ECO:0000313" key="3">
    <source>
        <dbReference type="Proteomes" id="UP000308891"/>
    </source>
</evidence>
<keyword evidence="1" id="KW-0732">Signal</keyword>
<keyword evidence="3" id="KW-1185">Reference proteome</keyword>
<dbReference type="AlphaFoldDB" id="A0A4T0UP44"/>
<accession>A0A4T0UP44</accession>
<feature type="signal peptide" evidence="1">
    <location>
        <begin position="1"/>
        <end position="28"/>
    </location>
</feature>
<protein>
    <submittedName>
        <fullName evidence="2">Uncharacterized protein</fullName>
    </submittedName>
</protein>